<dbReference type="OrthoDB" id="3238883at2"/>
<evidence type="ECO:0000313" key="3">
    <source>
        <dbReference type="Proteomes" id="UP000292686"/>
    </source>
</evidence>
<accession>A0A4Q2M4K3</accession>
<evidence type="ECO:0000313" key="2">
    <source>
        <dbReference type="EMBL" id="RXZ86819.1"/>
    </source>
</evidence>
<name>A0A4Q2M4K3_9MICO</name>
<reference evidence="2 3" key="1">
    <citation type="submission" date="2019-01" db="EMBL/GenBank/DDBJ databases">
        <title>Agromyces.</title>
        <authorList>
            <person name="Li J."/>
        </authorList>
    </citation>
    <scope>NUCLEOTIDE SEQUENCE [LARGE SCALE GENOMIC DNA]</scope>
    <source>
        <strain evidence="2 3">DSM 23870</strain>
    </source>
</reference>
<dbReference type="AlphaFoldDB" id="A0A4Q2M4K3"/>
<comment type="caution">
    <text evidence="2">The sequence shown here is derived from an EMBL/GenBank/DDBJ whole genome shotgun (WGS) entry which is preliminary data.</text>
</comment>
<dbReference type="SUPFAM" id="SSF47090">
    <property type="entry name" value="PGBD-like"/>
    <property type="match status" value="1"/>
</dbReference>
<dbReference type="Proteomes" id="UP000292686">
    <property type="component" value="Unassembled WGS sequence"/>
</dbReference>
<reference evidence="1 4" key="2">
    <citation type="submission" date="2020-07" db="EMBL/GenBank/DDBJ databases">
        <title>Sequencing the genomes of 1000 actinobacteria strains.</title>
        <authorList>
            <person name="Klenk H.-P."/>
        </authorList>
    </citation>
    <scope>NUCLEOTIDE SEQUENCE [LARGE SCALE GENOMIC DNA]</scope>
    <source>
        <strain evidence="1 4">DSM 23870</strain>
    </source>
</reference>
<keyword evidence="3" id="KW-1185">Reference proteome</keyword>
<sequence>MRLSRAALLGVGVVVSAALGAASAALWLAPDQPPSLRSTTEIDSVPVIEQKYDDERSVELVIGASESVELTTAMSGRVTSARCTVGSELRSGESTFSIDGVPLVNLATRLPLWRDLRVGDRGDDVQAVQDELVRLGAPIVADGLLGEASVRALAQLADSPSNLSDGVIRASQIVWLPAATAVVASCDLSVGSMTEIGGLLGSLVGPAASVRVAALPTDLLDGDRLLMVDGVAAPISESGSVDDPIALAALALTPSIRAAIVSGDEAMPMSGSLVLASPADIAVVPPSSVYDIEGAAGCVLSEGAATAVEIVGSQLGQTFVSFVTSEVPRSVDPQPGSEAPPCR</sequence>
<dbReference type="RefSeq" id="WP_129173528.1">
    <property type="nucleotide sequence ID" value="NZ_JACCBI010000001.1"/>
</dbReference>
<gene>
    <name evidence="1" type="ORF">BJ972_001873</name>
    <name evidence="2" type="ORF">ESP50_07065</name>
</gene>
<evidence type="ECO:0000313" key="4">
    <source>
        <dbReference type="Proteomes" id="UP000581087"/>
    </source>
</evidence>
<dbReference type="EMBL" id="JACCBI010000001">
    <property type="protein sequence ID" value="NYD67354.1"/>
    <property type="molecule type" value="Genomic_DNA"/>
</dbReference>
<organism evidence="2 3">
    <name type="scientific">Agromyces atrinae</name>
    <dbReference type="NCBI Taxonomy" id="592376"/>
    <lineage>
        <taxon>Bacteria</taxon>
        <taxon>Bacillati</taxon>
        <taxon>Actinomycetota</taxon>
        <taxon>Actinomycetes</taxon>
        <taxon>Micrococcales</taxon>
        <taxon>Microbacteriaceae</taxon>
        <taxon>Agromyces</taxon>
    </lineage>
</organism>
<dbReference type="Proteomes" id="UP000581087">
    <property type="component" value="Unassembled WGS sequence"/>
</dbReference>
<protein>
    <submittedName>
        <fullName evidence="1">Gas vesicle protein</fullName>
    </submittedName>
</protein>
<dbReference type="EMBL" id="SDPM01000003">
    <property type="protein sequence ID" value="RXZ86819.1"/>
    <property type="molecule type" value="Genomic_DNA"/>
</dbReference>
<evidence type="ECO:0000313" key="1">
    <source>
        <dbReference type="EMBL" id="NYD67354.1"/>
    </source>
</evidence>
<dbReference type="InterPro" id="IPR036365">
    <property type="entry name" value="PGBD-like_sf"/>
</dbReference>
<proteinExistence type="predicted"/>